<dbReference type="PANTHER" id="PTHR10695">
    <property type="entry name" value="DEPHOSPHO-COA KINASE-RELATED"/>
    <property type="match status" value="1"/>
</dbReference>
<dbReference type="SUPFAM" id="SSF52540">
    <property type="entry name" value="P-loop containing nucleoside triphosphate hydrolases"/>
    <property type="match status" value="1"/>
</dbReference>
<dbReference type="RefSeq" id="WP_222824356.1">
    <property type="nucleotide sequence ID" value="NZ_JAHWXP010000002.1"/>
</dbReference>
<dbReference type="Proteomes" id="UP000759298">
    <property type="component" value="Unassembled WGS sequence"/>
</dbReference>
<protein>
    <recommendedName>
        <fullName evidence="5 6">Dephospho-CoA kinase</fullName>
        <ecNumber evidence="5 6">2.7.1.24</ecNumber>
    </recommendedName>
    <alternativeName>
        <fullName evidence="5">Dephosphocoenzyme A kinase</fullName>
    </alternativeName>
</protein>
<dbReference type="GO" id="GO:0004140">
    <property type="term" value="F:dephospho-CoA kinase activity"/>
    <property type="evidence" value="ECO:0007669"/>
    <property type="project" value="UniProtKB-EC"/>
</dbReference>
<evidence type="ECO:0000256" key="5">
    <source>
        <dbReference type="HAMAP-Rule" id="MF_00376"/>
    </source>
</evidence>
<dbReference type="HAMAP" id="MF_00376">
    <property type="entry name" value="Dephospho_CoA_kinase"/>
    <property type="match status" value="1"/>
</dbReference>
<dbReference type="InterPro" id="IPR027417">
    <property type="entry name" value="P-loop_NTPase"/>
</dbReference>
<comment type="similarity">
    <text evidence="1 5">Belongs to the CoaE family.</text>
</comment>
<dbReference type="InterPro" id="IPR001977">
    <property type="entry name" value="Depp_CoAkinase"/>
</dbReference>
<evidence type="ECO:0000256" key="4">
    <source>
        <dbReference type="ARBA" id="ARBA00022993"/>
    </source>
</evidence>
<sequence>MTRPLILGLTGSIGMGKSAVAAMFEAHGVPVFDADAQVRAMQGPGGPVLGAIEAAFPGTTGPEGVDRGKLGALVFGNREELARLEAIMHPAVAQRRAAFLAENSDTPIIVFDIPLLFEKGGAGGVDRVVVVSAPHPVQRERVLAREGMTEEKFEQILALQTPDEDKRARADHIIDTGQSLAETEAEVTELIALLKSERPSPA</sequence>
<evidence type="ECO:0000256" key="6">
    <source>
        <dbReference type="NCBIfam" id="TIGR00152"/>
    </source>
</evidence>
<dbReference type="Gene3D" id="3.40.50.300">
    <property type="entry name" value="P-loop containing nucleotide triphosphate hydrolases"/>
    <property type="match status" value="1"/>
</dbReference>
<feature type="binding site" evidence="5">
    <location>
        <begin position="14"/>
        <end position="19"/>
    </location>
    <ligand>
        <name>ATP</name>
        <dbReference type="ChEBI" id="CHEBI:30616"/>
    </ligand>
</feature>
<keyword evidence="4 5" id="KW-0173">Coenzyme A biosynthesis</keyword>
<evidence type="ECO:0000256" key="2">
    <source>
        <dbReference type="ARBA" id="ARBA00022741"/>
    </source>
</evidence>
<evidence type="ECO:0000256" key="3">
    <source>
        <dbReference type="ARBA" id="ARBA00022840"/>
    </source>
</evidence>
<keyword evidence="5" id="KW-0963">Cytoplasm</keyword>
<name>A0ABS7PCC0_9SPHN</name>
<evidence type="ECO:0000313" key="8">
    <source>
        <dbReference type="Proteomes" id="UP000759298"/>
    </source>
</evidence>
<organism evidence="7 8">
    <name type="scientific">Alteriqipengyuania abyssalis</name>
    <dbReference type="NCBI Taxonomy" id="2860200"/>
    <lineage>
        <taxon>Bacteria</taxon>
        <taxon>Pseudomonadati</taxon>
        <taxon>Pseudomonadota</taxon>
        <taxon>Alphaproteobacteria</taxon>
        <taxon>Sphingomonadales</taxon>
        <taxon>Erythrobacteraceae</taxon>
        <taxon>Alteriqipengyuania</taxon>
    </lineage>
</organism>
<comment type="catalytic activity">
    <reaction evidence="5">
        <text>3'-dephospho-CoA + ATP = ADP + CoA + H(+)</text>
        <dbReference type="Rhea" id="RHEA:18245"/>
        <dbReference type="ChEBI" id="CHEBI:15378"/>
        <dbReference type="ChEBI" id="CHEBI:30616"/>
        <dbReference type="ChEBI" id="CHEBI:57287"/>
        <dbReference type="ChEBI" id="CHEBI:57328"/>
        <dbReference type="ChEBI" id="CHEBI:456216"/>
        <dbReference type="EC" id="2.7.1.24"/>
    </reaction>
</comment>
<keyword evidence="3 5" id="KW-0067">ATP-binding</keyword>
<dbReference type="Pfam" id="PF01121">
    <property type="entry name" value="CoaE"/>
    <property type="match status" value="1"/>
</dbReference>
<reference evidence="7 8" key="1">
    <citation type="submission" date="2021-07" db="EMBL/GenBank/DDBJ databases">
        <title>Alteriqipengyuania abyssalis NZ-12B nov, sp.nov isolated from deep sea sponge in pacific ocean.</title>
        <authorList>
            <person name="Tareen S."/>
            <person name="Wink J."/>
        </authorList>
    </citation>
    <scope>NUCLEOTIDE SEQUENCE [LARGE SCALE GENOMIC DNA]</scope>
    <source>
        <strain evidence="7 8">NZ-12B</strain>
    </source>
</reference>
<keyword evidence="5 7" id="KW-0808">Transferase</keyword>
<keyword evidence="2 5" id="KW-0547">Nucleotide-binding</keyword>
<comment type="subcellular location">
    <subcellularLocation>
        <location evidence="5">Cytoplasm</location>
    </subcellularLocation>
</comment>
<dbReference type="EMBL" id="JAHWXP010000002">
    <property type="protein sequence ID" value="MBY8336709.1"/>
    <property type="molecule type" value="Genomic_DNA"/>
</dbReference>
<accession>A0ABS7PCC0</accession>
<dbReference type="EC" id="2.7.1.24" evidence="5 6"/>
<dbReference type="CDD" id="cd02022">
    <property type="entry name" value="DPCK"/>
    <property type="match status" value="1"/>
</dbReference>
<comment type="pathway">
    <text evidence="5">Cofactor biosynthesis; coenzyme A biosynthesis; CoA from (R)-pantothenate: step 5/5.</text>
</comment>
<evidence type="ECO:0000313" key="7">
    <source>
        <dbReference type="EMBL" id="MBY8336709.1"/>
    </source>
</evidence>
<keyword evidence="5 7" id="KW-0418">Kinase</keyword>
<dbReference type="PROSITE" id="PS51219">
    <property type="entry name" value="DPCK"/>
    <property type="match status" value="1"/>
</dbReference>
<dbReference type="PANTHER" id="PTHR10695:SF46">
    <property type="entry name" value="BIFUNCTIONAL COENZYME A SYNTHASE-RELATED"/>
    <property type="match status" value="1"/>
</dbReference>
<gene>
    <name evidence="5 7" type="primary">coaE</name>
    <name evidence="7" type="ORF">KYN89_06575</name>
</gene>
<evidence type="ECO:0000256" key="1">
    <source>
        <dbReference type="ARBA" id="ARBA00009018"/>
    </source>
</evidence>
<dbReference type="NCBIfam" id="TIGR00152">
    <property type="entry name" value="dephospho-CoA kinase"/>
    <property type="match status" value="1"/>
</dbReference>
<comment type="function">
    <text evidence="5">Catalyzes the phosphorylation of the 3'-hydroxyl group of dephosphocoenzyme A to form coenzyme A.</text>
</comment>
<keyword evidence="8" id="KW-1185">Reference proteome</keyword>
<comment type="caution">
    <text evidence="7">The sequence shown here is derived from an EMBL/GenBank/DDBJ whole genome shotgun (WGS) entry which is preliminary data.</text>
</comment>
<proteinExistence type="inferred from homology"/>